<dbReference type="SUPFAM" id="SSF100950">
    <property type="entry name" value="NagB/RpiA/CoA transferase-like"/>
    <property type="match status" value="1"/>
</dbReference>
<comment type="caution">
    <text evidence="6">The sequence shown here is derived from an EMBL/GenBank/DDBJ whole genome shotgun (WGS) entry which is preliminary data.</text>
</comment>
<evidence type="ECO:0000256" key="4">
    <source>
        <dbReference type="ARBA" id="ARBA00023163"/>
    </source>
</evidence>
<dbReference type="InterPro" id="IPR051054">
    <property type="entry name" value="SorC_transcr_regulators"/>
</dbReference>
<comment type="similarity">
    <text evidence="1">Belongs to the SorC transcriptional regulatory family.</text>
</comment>
<name>X1DUE4_9ZZZZ</name>
<keyword evidence="4" id="KW-0804">Transcription</keyword>
<dbReference type="PANTHER" id="PTHR34294:SF1">
    <property type="entry name" value="TRANSCRIPTIONAL REGULATOR LSRR"/>
    <property type="match status" value="1"/>
</dbReference>
<keyword evidence="3" id="KW-0238">DNA-binding</keyword>
<dbReference type="GO" id="GO:0003677">
    <property type="term" value="F:DNA binding"/>
    <property type="evidence" value="ECO:0007669"/>
    <property type="project" value="UniProtKB-KW"/>
</dbReference>
<protein>
    <recommendedName>
        <fullName evidence="5">Sugar-binding domain-containing protein</fullName>
    </recommendedName>
</protein>
<dbReference type="Pfam" id="PF04198">
    <property type="entry name" value="Sugar-bind"/>
    <property type="match status" value="1"/>
</dbReference>
<keyword evidence="2" id="KW-0805">Transcription regulation</keyword>
<evidence type="ECO:0000313" key="6">
    <source>
        <dbReference type="EMBL" id="GAH08579.1"/>
    </source>
</evidence>
<dbReference type="EMBL" id="BART01036204">
    <property type="protein sequence ID" value="GAH08579.1"/>
    <property type="molecule type" value="Genomic_DNA"/>
</dbReference>
<evidence type="ECO:0000256" key="1">
    <source>
        <dbReference type="ARBA" id="ARBA00010466"/>
    </source>
</evidence>
<dbReference type="PANTHER" id="PTHR34294">
    <property type="entry name" value="TRANSCRIPTIONAL REGULATOR-RELATED"/>
    <property type="match status" value="1"/>
</dbReference>
<evidence type="ECO:0000259" key="5">
    <source>
        <dbReference type="Pfam" id="PF04198"/>
    </source>
</evidence>
<evidence type="ECO:0000256" key="3">
    <source>
        <dbReference type="ARBA" id="ARBA00023125"/>
    </source>
</evidence>
<dbReference type="Gene3D" id="3.40.50.1360">
    <property type="match status" value="1"/>
</dbReference>
<proteinExistence type="inferred from homology"/>
<sequence>AKAFGAKSYQLYAPAIVDNVETKNILMSESNIKRTIEMFNKINIAIVGVGSVVPEPSTMLYRDGFIRKEDFENISKCGAVGDINSYFYDKNGNKCKIPLEDRTIGMDLDQLRRVRYVMATAGGKFKTDAIYGALKGKIINIIVTDEETAEAILKKQ</sequence>
<gene>
    <name evidence="6" type="ORF">S01H4_61156</name>
</gene>
<accession>X1DUE4</accession>
<reference evidence="6" key="1">
    <citation type="journal article" date="2014" name="Front. Microbiol.">
        <title>High frequency of phylogenetically diverse reductive dehalogenase-homologous genes in deep subseafloor sedimentary metagenomes.</title>
        <authorList>
            <person name="Kawai M."/>
            <person name="Futagami T."/>
            <person name="Toyoda A."/>
            <person name="Takaki Y."/>
            <person name="Nishi S."/>
            <person name="Hori S."/>
            <person name="Arai W."/>
            <person name="Tsubouchi T."/>
            <person name="Morono Y."/>
            <person name="Uchiyama I."/>
            <person name="Ito T."/>
            <person name="Fujiyama A."/>
            <person name="Inagaki F."/>
            <person name="Takami H."/>
        </authorList>
    </citation>
    <scope>NUCLEOTIDE SEQUENCE</scope>
    <source>
        <strain evidence="6">Expedition CK06-06</strain>
    </source>
</reference>
<feature type="non-terminal residue" evidence="6">
    <location>
        <position position="1"/>
    </location>
</feature>
<feature type="domain" description="Sugar-binding" evidence="5">
    <location>
        <begin position="1"/>
        <end position="154"/>
    </location>
</feature>
<dbReference type="AlphaFoldDB" id="X1DUE4"/>
<evidence type="ECO:0000256" key="2">
    <source>
        <dbReference type="ARBA" id="ARBA00023015"/>
    </source>
</evidence>
<dbReference type="InterPro" id="IPR037171">
    <property type="entry name" value="NagB/RpiA_transferase-like"/>
</dbReference>
<dbReference type="InterPro" id="IPR007324">
    <property type="entry name" value="Sugar-bd_dom_put"/>
</dbReference>
<organism evidence="6">
    <name type="scientific">marine sediment metagenome</name>
    <dbReference type="NCBI Taxonomy" id="412755"/>
    <lineage>
        <taxon>unclassified sequences</taxon>
        <taxon>metagenomes</taxon>
        <taxon>ecological metagenomes</taxon>
    </lineage>
</organism>
<dbReference type="GO" id="GO:0030246">
    <property type="term" value="F:carbohydrate binding"/>
    <property type="evidence" value="ECO:0007669"/>
    <property type="project" value="InterPro"/>
</dbReference>